<dbReference type="InterPro" id="IPR010982">
    <property type="entry name" value="Lambda_DNA-bd_dom_sf"/>
</dbReference>
<dbReference type="GO" id="GO:0003677">
    <property type="term" value="F:DNA binding"/>
    <property type="evidence" value="ECO:0007669"/>
    <property type="project" value="UniProtKB-KW"/>
</dbReference>
<evidence type="ECO:0000313" key="4">
    <source>
        <dbReference type="Proteomes" id="UP000009080"/>
    </source>
</evidence>
<dbReference type="Pfam" id="PF13560">
    <property type="entry name" value="HTH_31"/>
    <property type="match status" value="1"/>
</dbReference>
<dbReference type="PANTHER" id="PTHR46797:SF1">
    <property type="entry name" value="METHYLPHOSPHONATE SYNTHASE"/>
    <property type="match status" value="1"/>
</dbReference>
<dbReference type="InterPro" id="IPR014710">
    <property type="entry name" value="RmlC-like_jellyroll"/>
</dbReference>
<dbReference type="GO" id="GO:0003700">
    <property type="term" value="F:DNA-binding transcription factor activity"/>
    <property type="evidence" value="ECO:0007669"/>
    <property type="project" value="TreeGrafter"/>
</dbReference>
<dbReference type="Gene3D" id="1.10.260.40">
    <property type="entry name" value="lambda repressor-like DNA-binding domains"/>
    <property type="match status" value="1"/>
</dbReference>
<dbReference type="OrthoDB" id="9810578at2"/>
<sequence length="185" mass="20146">MKLETLARNLAGNVRQLRSERGFTQQQMATLAQIPRPTWASIESGAANPTLSVLSKLANALQVSIEELVSAPRSQAAFFAAGFGPHRKRRGGIFSPMVPELVPGVEISRLQIEPAATVQGAPHTHGTREYLTCERGKLELRLDDGSWFLLPGDAVAFRGDQKHAYVNCLHNEPSIAFSVVCFAPN</sequence>
<dbReference type="KEGG" id="ttu:TERTU_0207"/>
<dbReference type="SUPFAM" id="SSF47413">
    <property type="entry name" value="lambda repressor-like DNA-binding domains"/>
    <property type="match status" value="1"/>
</dbReference>
<protein>
    <submittedName>
        <fullName evidence="3">DNA-binding protein</fullName>
    </submittedName>
</protein>
<keyword evidence="1 3" id="KW-0238">DNA-binding</keyword>
<dbReference type="AlphaFoldDB" id="C5BLI6"/>
<dbReference type="PROSITE" id="PS50943">
    <property type="entry name" value="HTH_CROC1"/>
    <property type="match status" value="1"/>
</dbReference>
<dbReference type="Proteomes" id="UP000009080">
    <property type="component" value="Chromosome"/>
</dbReference>
<evidence type="ECO:0000313" key="3">
    <source>
        <dbReference type="EMBL" id="ACR13918.1"/>
    </source>
</evidence>
<dbReference type="InterPro" id="IPR011051">
    <property type="entry name" value="RmlC_Cupin_sf"/>
</dbReference>
<dbReference type="SMART" id="SM00530">
    <property type="entry name" value="HTH_XRE"/>
    <property type="match status" value="1"/>
</dbReference>
<accession>C5BLI6</accession>
<gene>
    <name evidence="3" type="ordered locus">TERTU_0207</name>
</gene>
<dbReference type="CDD" id="cd00093">
    <property type="entry name" value="HTH_XRE"/>
    <property type="match status" value="1"/>
</dbReference>
<dbReference type="eggNOG" id="COG1917">
    <property type="taxonomic scope" value="Bacteria"/>
</dbReference>
<dbReference type="Gene3D" id="2.60.120.10">
    <property type="entry name" value="Jelly Rolls"/>
    <property type="match status" value="1"/>
</dbReference>
<evidence type="ECO:0000256" key="1">
    <source>
        <dbReference type="ARBA" id="ARBA00023125"/>
    </source>
</evidence>
<dbReference type="InterPro" id="IPR001387">
    <property type="entry name" value="Cro/C1-type_HTH"/>
</dbReference>
<dbReference type="InterPro" id="IPR013096">
    <property type="entry name" value="Cupin_2"/>
</dbReference>
<reference evidence="3 4" key="1">
    <citation type="journal article" date="2009" name="PLoS ONE">
        <title>The complete genome of Teredinibacter turnerae T7901: an intracellular endosymbiont of marine wood-boring bivalves (shipworms).</title>
        <authorList>
            <person name="Yang J.C."/>
            <person name="Madupu R."/>
            <person name="Durkin A.S."/>
            <person name="Ekborg N.A."/>
            <person name="Pedamallu C.S."/>
            <person name="Hostetler J.B."/>
            <person name="Radune D."/>
            <person name="Toms B.S."/>
            <person name="Henrissat B."/>
            <person name="Coutinho P.M."/>
            <person name="Schwarz S."/>
            <person name="Field L."/>
            <person name="Trindade-Silva A.E."/>
            <person name="Soares C.A.G."/>
            <person name="Elshahawi S."/>
            <person name="Hanora A."/>
            <person name="Schmidt E.W."/>
            <person name="Haygood M.G."/>
            <person name="Posfai J."/>
            <person name="Benner J."/>
            <person name="Madinger C."/>
            <person name="Nove J."/>
            <person name="Anton B."/>
            <person name="Chaudhary K."/>
            <person name="Foster J."/>
            <person name="Holman A."/>
            <person name="Kumar S."/>
            <person name="Lessard P.A."/>
            <person name="Luyten Y.A."/>
            <person name="Slatko B."/>
            <person name="Wood N."/>
            <person name="Wu B."/>
            <person name="Teplitski M."/>
            <person name="Mougous J.D."/>
            <person name="Ward N."/>
            <person name="Eisen J.A."/>
            <person name="Badger J.H."/>
            <person name="Distel D.L."/>
        </authorList>
    </citation>
    <scope>NUCLEOTIDE SEQUENCE [LARGE SCALE GENOMIC DNA]</scope>
    <source>
        <strain evidence="4">ATCC 39867 / T7901</strain>
    </source>
</reference>
<dbReference type="EMBL" id="CP001614">
    <property type="protein sequence ID" value="ACR13918.1"/>
    <property type="molecule type" value="Genomic_DNA"/>
</dbReference>
<dbReference type="HOGENOM" id="CLU_085376_5_1_6"/>
<dbReference type="STRING" id="377629.TERTU_0207"/>
<dbReference type="RefSeq" id="WP_015820033.1">
    <property type="nucleotide sequence ID" value="NC_012997.1"/>
</dbReference>
<dbReference type="CDD" id="cd02209">
    <property type="entry name" value="cupin_XRE_C"/>
    <property type="match status" value="1"/>
</dbReference>
<organism evidence="3 4">
    <name type="scientific">Teredinibacter turnerae (strain ATCC 39867 / T7901)</name>
    <dbReference type="NCBI Taxonomy" id="377629"/>
    <lineage>
        <taxon>Bacteria</taxon>
        <taxon>Pseudomonadati</taxon>
        <taxon>Pseudomonadota</taxon>
        <taxon>Gammaproteobacteria</taxon>
        <taxon>Cellvibrionales</taxon>
        <taxon>Cellvibrionaceae</taxon>
        <taxon>Teredinibacter</taxon>
    </lineage>
</organism>
<dbReference type="eggNOG" id="COG1476">
    <property type="taxonomic scope" value="Bacteria"/>
</dbReference>
<dbReference type="Pfam" id="PF07883">
    <property type="entry name" value="Cupin_2"/>
    <property type="match status" value="1"/>
</dbReference>
<dbReference type="PANTHER" id="PTHR46797">
    <property type="entry name" value="HTH-TYPE TRANSCRIPTIONAL REGULATOR"/>
    <property type="match status" value="1"/>
</dbReference>
<dbReference type="GO" id="GO:0005829">
    <property type="term" value="C:cytosol"/>
    <property type="evidence" value="ECO:0007669"/>
    <property type="project" value="TreeGrafter"/>
</dbReference>
<feature type="domain" description="HTH cro/C1-type" evidence="2">
    <location>
        <begin position="14"/>
        <end position="68"/>
    </location>
</feature>
<proteinExistence type="predicted"/>
<dbReference type="InterPro" id="IPR050807">
    <property type="entry name" value="TransReg_Diox_bact_type"/>
</dbReference>
<name>C5BLI6_TERTT</name>
<keyword evidence="4" id="KW-1185">Reference proteome</keyword>
<evidence type="ECO:0000259" key="2">
    <source>
        <dbReference type="PROSITE" id="PS50943"/>
    </source>
</evidence>
<dbReference type="SUPFAM" id="SSF51182">
    <property type="entry name" value="RmlC-like cupins"/>
    <property type="match status" value="1"/>
</dbReference>